<dbReference type="InterPro" id="IPR034704">
    <property type="entry name" value="Ribosomal_bL28/bL31-like_sf"/>
</dbReference>
<proteinExistence type="inferred from homology"/>
<keyword evidence="5 7" id="KW-0687">Ribonucleoprotein</keyword>
<accession>A0A1T4LDQ4</accession>
<evidence type="ECO:0000313" key="9">
    <source>
        <dbReference type="Proteomes" id="UP000190389"/>
    </source>
</evidence>
<dbReference type="Proteomes" id="UP000190389">
    <property type="component" value="Unassembled WGS sequence"/>
</dbReference>
<dbReference type="Gene3D" id="4.10.830.30">
    <property type="entry name" value="Ribosomal protein L31"/>
    <property type="match status" value="1"/>
</dbReference>
<evidence type="ECO:0000256" key="2">
    <source>
        <dbReference type="ARBA" id="ARBA00022730"/>
    </source>
</evidence>
<dbReference type="OrthoDB" id="9803251at2"/>
<dbReference type="PROSITE" id="PS01143">
    <property type="entry name" value="RIBOSOMAL_L31"/>
    <property type="match status" value="1"/>
</dbReference>
<evidence type="ECO:0000256" key="6">
    <source>
        <dbReference type="ARBA" id="ARBA00035687"/>
    </source>
</evidence>
<dbReference type="InterPro" id="IPR002150">
    <property type="entry name" value="Ribosomal_bL31"/>
</dbReference>
<organism evidence="8 9">
    <name type="scientific">Mycoplasmopsis verecunda</name>
    <dbReference type="NCBI Taxonomy" id="171291"/>
    <lineage>
        <taxon>Bacteria</taxon>
        <taxon>Bacillati</taxon>
        <taxon>Mycoplasmatota</taxon>
        <taxon>Mycoplasmoidales</taxon>
        <taxon>Metamycoplasmataceae</taxon>
        <taxon>Mycoplasmopsis</taxon>
    </lineage>
</organism>
<dbReference type="EMBL" id="FUXF01000012">
    <property type="protein sequence ID" value="SJZ52793.1"/>
    <property type="molecule type" value="Genomic_DNA"/>
</dbReference>
<dbReference type="InterPro" id="IPR027491">
    <property type="entry name" value="Ribosomal_bL31_A"/>
</dbReference>
<dbReference type="GO" id="GO:0003735">
    <property type="term" value="F:structural constituent of ribosome"/>
    <property type="evidence" value="ECO:0007669"/>
    <property type="project" value="InterPro"/>
</dbReference>
<name>A0A1T4LDQ4_9BACT</name>
<dbReference type="PRINTS" id="PR01249">
    <property type="entry name" value="RIBOSOMALL31"/>
</dbReference>
<dbReference type="GO" id="GO:0005840">
    <property type="term" value="C:ribosome"/>
    <property type="evidence" value="ECO:0007669"/>
    <property type="project" value="UniProtKB-KW"/>
</dbReference>
<dbReference type="GO" id="GO:1990904">
    <property type="term" value="C:ribonucleoprotein complex"/>
    <property type="evidence" value="ECO:0007669"/>
    <property type="project" value="UniProtKB-KW"/>
</dbReference>
<dbReference type="NCBIfam" id="TIGR00105">
    <property type="entry name" value="L31"/>
    <property type="match status" value="1"/>
</dbReference>
<dbReference type="NCBIfam" id="NF000612">
    <property type="entry name" value="PRK00019.1"/>
    <property type="match status" value="1"/>
</dbReference>
<evidence type="ECO:0000256" key="3">
    <source>
        <dbReference type="ARBA" id="ARBA00022884"/>
    </source>
</evidence>
<dbReference type="RefSeq" id="WP_078747140.1">
    <property type="nucleotide sequence ID" value="NZ_CP137850.1"/>
</dbReference>
<evidence type="ECO:0000256" key="1">
    <source>
        <dbReference type="ARBA" id="ARBA00009296"/>
    </source>
</evidence>
<sequence>MKKNIHPEYHTVEAKCSTCQKSFTFKSVKPNFTLDVCSGCHPVYTGSRAQVKATGRIDRFNRRLEKKNSK</sequence>
<dbReference type="InterPro" id="IPR042105">
    <property type="entry name" value="Ribosomal_bL31_sf"/>
</dbReference>
<evidence type="ECO:0000256" key="5">
    <source>
        <dbReference type="ARBA" id="ARBA00023274"/>
    </source>
</evidence>
<dbReference type="Pfam" id="PF01197">
    <property type="entry name" value="Ribosomal_L31"/>
    <property type="match status" value="1"/>
</dbReference>
<dbReference type="GO" id="GO:0019843">
    <property type="term" value="F:rRNA binding"/>
    <property type="evidence" value="ECO:0007669"/>
    <property type="project" value="UniProtKB-KW"/>
</dbReference>
<dbReference type="SUPFAM" id="SSF143800">
    <property type="entry name" value="L28p-like"/>
    <property type="match status" value="1"/>
</dbReference>
<keyword evidence="2 7" id="KW-0699">rRNA-binding</keyword>
<dbReference type="GO" id="GO:0006412">
    <property type="term" value="P:translation"/>
    <property type="evidence" value="ECO:0007669"/>
    <property type="project" value="UniProtKB-UniRule"/>
</dbReference>
<evidence type="ECO:0000256" key="7">
    <source>
        <dbReference type="HAMAP-Rule" id="MF_00501"/>
    </source>
</evidence>
<keyword evidence="3 7" id="KW-0694">RNA-binding</keyword>
<dbReference type="PANTHER" id="PTHR33280">
    <property type="entry name" value="50S RIBOSOMAL PROTEIN L31, CHLOROPLASTIC"/>
    <property type="match status" value="1"/>
</dbReference>
<dbReference type="STRING" id="171291.SAMN02745154_00417"/>
<comment type="caution">
    <text evidence="7">Lacks conserved residue(s) required for the propagation of feature annotation.</text>
</comment>
<evidence type="ECO:0000256" key="4">
    <source>
        <dbReference type="ARBA" id="ARBA00022980"/>
    </source>
</evidence>
<dbReference type="PANTHER" id="PTHR33280:SF1">
    <property type="entry name" value="LARGE RIBOSOMAL SUBUNIT PROTEIN BL31C"/>
    <property type="match status" value="1"/>
</dbReference>
<keyword evidence="4 7" id="KW-0689">Ribosomal protein</keyword>
<dbReference type="AlphaFoldDB" id="A0A1T4LDQ4"/>
<comment type="subunit">
    <text evidence="7">Part of the 50S ribosomal subunit.</text>
</comment>
<protein>
    <recommendedName>
        <fullName evidence="6 7">Large ribosomal subunit protein bL31</fullName>
    </recommendedName>
</protein>
<reference evidence="9" key="1">
    <citation type="submission" date="2017-02" db="EMBL/GenBank/DDBJ databases">
        <authorList>
            <person name="Varghese N."/>
            <person name="Submissions S."/>
        </authorList>
    </citation>
    <scope>NUCLEOTIDE SEQUENCE [LARGE SCALE GENOMIC DNA]</scope>
    <source>
        <strain evidence="9">ATCC 27862</strain>
    </source>
</reference>
<dbReference type="HAMAP" id="MF_00501">
    <property type="entry name" value="Ribosomal_bL31_1"/>
    <property type="match status" value="1"/>
</dbReference>
<evidence type="ECO:0000313" key="8">
    <source>
        <dbReference type="EMBL" id="SJZ52793.1"/>
    </source>
</evidence>
<comment type="function">
    <text evidence="7">Binds the 23S rRNA.</text>
</comment>
<gene>
    <name evidence="7" type="primary">rpmE</name>
    <name evidence="8" type="ORF">SAMN02745154_00417</name>
</gene>
<comment type="similarity">
    <text evidence="1 7">Belongs to the bacterial ribosomal protein bL31 family. Type A subfamily.</text>
</comment>
<keyword evidence="9" id="KW-1185">Reference proteome</keyword>